<feature type="binding site" evidence="17">
    <location>
        <position position="84"/>
    </location>
    <ligand>
        <name>Ca(2+)</name>
        <dbReference type="ChEBI" id="CHEBI:29108"/>
        <label>1</label>
    </ligand>
</feature>
<evidence type="ECO:0000256" key="11">
    <source>
        <dbReference type="ARBA" id="ARBA00023002"/>
    </source>
</evidence>
<dbReference type="EC" id="1.11.1.7" evidence="5 19"/>
<evidence type="ECO:0000256" key="8">
    <source>
        <dbReference type="ARBA" id="ARBA00022723"/>
    </source>
</evidence>
<protein>
    <recommendedName>
        <fullName evidence="5 19">Peroxidase</fullName>
        <ecNumber evidence="5 19">1.11.1.7</ecNumber>
    </recommendedName>
</protein>
<feature type="binding site" evidence="16">
    <location>
        <position position="174"/>
    </location>
    <ligand>
        <name>substrate</name>
    </ligand>
</feature>
<comment type="subcellular location">
    <subcellularLocation>
        <location evidence="3 19">Secreted</location>
    </subcellularLocation>
</comment>
<feature type="binding site" description="axial binding residue" evidence="17">
    <location>
        <position position="204"/>
    </location>
    <ligand>
        <name>heme b</name>
        <dbReference type="ChEBI" id="CHEBI:60344"/>
    </ligand>
    <ligandPart>
        <name>Fe</name>
        <dbReference type="ChEBI" id="CHEBI:18248"/>
    </ligandPart>
</feature>
<evidence type="ECO:0000256" key="14">
    <source>
        <dbReference type="ARBA" id="ARBA00023180"/>
    </source>
</evidence>
<dbReference type="InterPro" id="IPR033905">
    <property type="entry name" value="Secretory_peroxidase"/>
</dbReference>
<dbReference type="PANTHER" id="PTHR31517">
    <property type="match status" value="1"/>
</dbReference>
<dbReference type="FunFam" id="1.10.520.10:FF:000009">
    <property type="entry name" value="Peroxidase"/>
    <property type="match status" value="1"/>
</dbReference>
<comment type="similarity">
    <text evidence="19">Belongs to the peroxidase family. Classical plant (class III) peroxidase subfamily.</text>
</comment>
<comment type="caution">
    <text evidence="21">The sequence shown here is derived from an EMBL/GenBank/DDBJ whole genome shotgun (WGS) entry which is preliminary data.</text>
</comment>
<dbReference type="FunFam" id="1.10.420.10:FF:000006">
    <property type="entry name" value="Peroxidase"/>
    <property type="match status" value="1"/>
</dbReference>
<comment type="cofactor">
    <cofactor evidence="17 19">
        <name>heme b</name>
        <dbReference type="ChEBI" id="CHEBI:60344"/>
    </cofactor>
    <text evidence="17 19">Binds 1 heme b (iron(II)-protoporphyrin IX) group per subunit.</text>
</comment>
<reference evidence="21 22" key="1">
    <citation type="submission" date="2024-01" db="EMBL/GenBank/DDBJ databases">
        <title>The genomes of 5 underutilized Papilionoideae crops provide insights into root nodulation and disease resistanc.</title>
        <authorList>
            <person name="Jiang F."/>
        </authorList>
    </citation>
    <scope>NUCLEOTIDE SEQUENCE [LARGE SCALE GENOMIC DNA]</scope>
    <source>
        <strain evidence="21">LVBAO_FW01</strain>
        <tissue evidence="21">Leaves</tissue>
    </source>
</reference>
<dbReference type="GO" id="GO:0140825">
    <property type="term" value="F:lactoperoxidase activity"/>
    <property type="evidence" value="ECO:0007669"/>
    <property type="project" value="UniProtKB-EC"/>
</dbReference>
<evidence type="ECO:0000256" key="19">
    <source>
        <dbReference type="RuleBase" id="RU362060"/>
    </source>
</evidence>
<evidence type="ECO:0000256" key="18">
    <source>
        <dbReference type="PIRSR" id="PIRSR600823-5"/>
    </source>
</evidence>
<gene>
    <name evidence="21" type="ORF">VNO77_33832</name>
</gene>
<evidence type="ECO:0000256" key="2">
    <source>
        <dbReference type="ARBA" id="ARBA00002322"/>
    </source>
</evidence>
<feature type="binding site" evidence="17">
    <location>
        <position position="81"/>
    </location>
    <ligand>
        <name>Ca(2+)</name>
        <dbReference type="ChEBI" id="CHEBI:29108"/>
        <label>1</label>
    </ligand>
</feature>
<feature type="domain" description="Plant heme peroxidase family profile" evidence="20">
    <location>
        <begin position="39"/>
        <end position="329"/>
    </location>
</feature>
<evidence type="ECO:0000256" key="7">
    <source>
        <dbReference type="ARBA" id="ARBA00022617"/>
    </source>
</evidence>
<comment type="function">
    <text evidence="2">Removal of H(2)O(2), oxidation of toxic reductants, biosynthesis and degradation of lignin, suberization, auxin catabolism, response to environmental stresses such as wounding, pathogen attack and oxidative stress. These functions might be dependent on each isozyme/isoform in each plant tissue.</text>
</comment>
<dbReference type="EMBL" id="JAYMYQ010000008">
    <property type="protein sequence ID" value="KAK7315292.1"/>
    <property type="molecule type" value="Genomic_DNA"/>
</dbReference>
<evidence type="ECO:0000256" key="13">
    <source>
        <dbReference type="ARBA" id="ARBA00023157"/>
    </source>
</evidence>
<keyword evidence="19" id="KW-0964">Secreted</keyword>
<feature type="signal peptide" evidence="19">
    <location>
        <begin position="1"/>
        <end position="27"/>
    </location>
</feature>
<name>A0AAN9KFM3_CANGL</name>
<keyword evidence="14" id="KW-0325">Glycoprotein</keyword>
<evidence type="ECO:0000313" key="22">
    <source>
        <dbReference type="Proteomes" id="UP001367508"/>
    </source>
</evidence>
<keyword evidence="22" id="KW-1185">Reference proteome</keyword>
<feature type="binding site" evidence="17">
    <location>
        <position position="257"/>
    </location>
    <ligand>
        <name>Ca(2+)</name>
        <dbReference type="ChEBI" id="CHEBI:29108"/>
        <label>2</label>
    </ligand>
</feature>
<evidence type="ECO:0000256" key="10">
    <source>
        <dbReference type="ARBA" id="ARBA00022837"/>
    </source>
</evidence>
<comment type="cofactor">
    <cofactor evidence="17 19">
        <name>Ca(2+)</name>
        <dbReference type="ChEBI" id="CHEBI:29108"/>
    </cofactor>
    <text evidence="17 19">Binds 2 calcium ions per subunit.</text>
</comment>
<keyword evidence="6 19" id="KW-0575">Peroxidase</keyword>
<dbReference type="PROSITE" id="PS00435">
    <property type="entry name" value="PEROXIDASE_1"/>
    <property type="match status" value="1"/>
</dbReference>
<dbReference type="GO" id="GO:0042744">
    <property type="term" value="P:hydrogen peroxide catabolic process"/>
    <property type="evidence" value="ECO:0007669"/>
    <property type="project" value="UniProtKB-KW"/>
</dbReference>
<dbReference type="GO" id="GO:0006979">
    <property type="term" value="P:response to oxidative stress"/>
    <property type="evidence" value="ECO:0007669"/>
    <property type="project" value="UniProtKB-UniRule"/>
</dbReference>
<feature type="disulfide bond" evidence="18">
    <location>
        <begin position="133"/>
        <end position="325"/>
    </location>
</feature>
<feature type="chain" id="PRO_5042665418" description="Peroxidase" evidence="19">
    <location>
        <begin position="28"/>
        <end position="349"/>
    </location>
</feature>
<keyword evidence="10 17" id="KW-0106">Calcium</keyword>
<organism evidence="21 22">
    <name type="scientific">Canavalia gladiata</name>
    <name type="common">Sword bean</name>
    <name type="synonym">Dolichos gladiatus</name>
    <dbReference type="NCBI Taxonomy" id="3824"/>
    <lineage>
        <taxon>Eukaryota</taxon>
        <taxon>Viridiplantae</taxon>
        <taxon>Streptophyta</taxon>
        <taxon>Embryophyta</taxon>
        <taxon>Tracheophyta</taxon>
        <taxon>Spermatophyta</taxon>
        <taxon>Magnoliopsida</taxon>
        <taxon>eudicotyledons</taxon>
        <taxon>Gunneridae</taxon>
        <taxon>Pentapetalae</taxon>
        <taxon>rosids</taxon>
        <taxon>fabids</taxon>
        <taxon>Fabales</taxon>
        <taxon>Fabaceae</taxon>
        <taxon>Papilionoideae</taxon>
        <taxon>50 kb inversion clade</taxon>
        <taxon>NPAAA clade</taxon>
        <taxon>indigoferoid/millettioid clade</taxon>
        <taxon>Phaseoleae</taxon>
        <taxon>Canavalia</taxon>
    </lineage>
</organism>
<dbReference type="GO" id="GO:0005576">
    <property type="term" value="C:extracellular region"/>
    <property type="evidence" value="ECO:0007669"/>
    <property type="project" value="UniProtKB-SubCell"/>
</dbReference>
<keyword evidence="19" id="KW-0376">Hydrogen peroxide</keyword>
<feature type="binding site" evidence="17">
    <location>
        <position position="86"/>
    </location>
    <ligand>
        <name>Ca(2+)</name>
        <dbReference type="ChEBI" id="CHEBI:29108"/>
        <label>1</label>
    </ligand>
</feature>
<feature type="binding site" evidence="17">
    <location>
        <position position="88"/>
    </location>
    <ligand>
        <name>Ca(2+)</name>
        <dbReference type="ChEBI" id="CHEBI:29108"/>
        <label>1</label>
    </ligand>
</feature>
<evidence type="ECO:0000256" key="17">
    <source>
        <dbReference type="PIRSR" id="PIRSR600823-3"/>
    </source>
</evidence>
<dbReference type="Gene3D" id="1.10.520.10">
    <property type="match status" value="1"/>
</dbReference>
<feature type="binding site" evidence="17">
    <location>
        <position position="90"/>
    </location>
    <ligand>
        <name>Ca(2+)</name>
        <dbReference type="ChEBI" id="CHEBI:29108"/>
        <label>1</label>
    </ligand>
</feature>
<feature type="active site" description="Proton acceptor" evidence="15">
    <location>
        <position position="80"/>
    </location>
</feature>
<dbReference type="Proteomes" id="UP001367508">
    <property type="component" value="Unassembled WGS sequence"/>
</dbReference>
<keyword evidence="9 19" id="KW-0732">Signal</keyword>
<evidence type="ECO:0000256" key="4">
    <source>
        <dbReference type="ARBA" id="ARBA00006873"/>
    </source>
</evidence>
<dbReference type="SUPFAM" id="SSF48113">
    <property type="entry name" value="Heme-dependent peroxidases"/>
    <property type="match status" value="1"/>
</dbReference>
<feature type="disulfide bond" evidence="18">
    <location>
        <begin position="49"/>
        <end position="127"/>
    </location>
</feature>
<feature type="binding site" evidence="17">
    <location>
        <position position="205"/>
    </location>
    <ligand>
        <name>Ca(2+)</name>
        <dbReference type="ChEBI" id="CHEBI:29108"/>
        <label>2</label>
    </ligand>
</feature>
<keyword evidence="11 19" id="KW-0560">Oxidoreductase</keyword>
<dbReference type="CDD" id="cd00693">
    <property type="entry name" value="secretory_peroxidase"/>
    <property type="match status" value="1"/>
</dbReference>
<keyword evidence="7 19" id="KW-0349">Heme</keyword>
<keyword evidence="12 17" id="KW-0408">Iron</keyword>
<dbReference type="InterPro" id="IPR019793">
    <property type="entry name" value="Peroxidases_heam-ligand_BS"/>
</dbReference>
<feature type="binding site" evidence="17">
    <location>
        <position position="249"/>
    </location>
    <ligand>
        <name>Ca(2+)</name>
        <dbReference type="ChEBI" id="CHEBI:29108"/>
        <label>2</label>
    </ligand>
</feature>
<proteinExistence type="inferred from homology"/>
<evidence type="ECO:0000259" key="20">
    <source>
        <dbReference type="PROSITE" id="PS50873"/>
    </source>
</evidence>
<dbReference type="PANTHER" id="PTHR31517:SF81">
    <property type="entry name" value="PEROXIDASE"/>
    <property type="match status" value="1"/>
</dbReference>
<evidence type="ECO:0000256" key="5">
    <source>
        <dbReference type="ARBA" id="ARBA00012313"/>
    </source>
</evidence>
<sequence length="349" mass="38753">MAMSSVCPSLFFLLFISSILLISHFYASETQTKPSAVDGLSFSFYSKTCPKLETIVRNHLKKVFKHDSAQAPSLLVIFFHDCFVQGCDGSLLLDGNPGERNQPLNRGISSKALQTIDDIRNIVHKDCGRIVSCADITVLAARDAVFLSGGPNYDVPLGRRDSLNFSIEGTKNLPLPYNTTNVTLKTFATKNFDVTDVVALAGAHTFGRAHCHTFFDRLSPLDPNMDKTLAKILKTTCQSTYSRNATNLDIRTPTVFDNKYYINLMNHQGLFTSDQDLFIDKRTKGLVNAFAINETLFFDKFVDAVIRMSQLDVLTGNQGEIRAKCNVINNNNSIVKFIVDGIVTRLVSN</sequence>
<dbReference type="InterPro" id="IPR000823">
    <property type="entry name" value="Peroxidase_pln"/>
</dbReference>
<feature type="binding site" evidence="17">
    <location>
        <position position="99"/>
    </location>
    <ligand>
        <name>Ca(2+)</name>
        <dbReference type="ChEBI" id="CHEBI:29108"/>
        <label>1</label>
    </ligand>
</feature>
<dbReference type="GO" id="GO:0020037">
    <property type="term" value="F:heme binding"/>
    <property type="evidence" value="ECO:0007669"/>
    <property type="project" value="UniProtKB-UniRule"/>
</dbReference>
<feature type="binding site" evidence="17">
    <location>
        <position position="252"/>
    </location>
    <ligand>
        <name>Ca(2+)</name>
        <dbReference type="ChEBI" id="CHEBI:29108"/>
        <label>2</label>
    </ligand>
</feature>
<dbReference type="PROSITE" id="PS50873">
    <property type="entry name" value="PEROXIDASE_4"/>
    <property type="match status" value="1"/>
</dbReference>
<dbReference type="PRINTS" id="PR00461">
    <property type="entry name" value="PLPEROXIDASE"/>
</dbReference>
<comment type="catalytic activity">
    <reaction evidence="1 19">
        <text>2 a phenolic donor + H2O2 = 2 a phenolic radical donor + 2 H2O</text>
        <dbReference type="Rhea" id="RHEA:56136"/>
        <dbReference type="ChEBI" id="CHEBI:15377"/>
        <dbReference type="ChEBI" id="CHEBI:16240"/>
        <dbReference type="ChEBI" id="CHEBI:139520"/>
        <dbReference type="ChEBI" id="CHEBI:139521"/>
        <dbReference type="EC" id="1.11.1.7"/>
    </reaction>
</comment>
<dbReference type="GO" id="GO:0046872">
    <property type="term" value="F:metal ion binding"/>
    <property type="evidence" value="ECO:0007669"/>
    <property type="project" value="UniProtKB-UniRule"/>
</dbReference>
<evidence type="ECO:0000256" key="6">
    <source>
        <dbReference type="ARBA" id="ARBA00022559"/>
    </source>
</evidence>
<accession>A0AAN9KFM3</accession>
<dbReference type="Pfam" id="PF00141">
    <property type="entry name" value="peroxidase"/>
    <property type="match status" value="1"/>
</dbReference>
<dbReference type="Gene3D" id="1.10.420.10">
    <property type="entry name" value="Peroxidase, domain 2"/>
    <property type="match status" value="1"/>
</dbReference>
<feature type="disulfide bond" evidence="18">
    <location>
        <begin position="82"/>
        <end position="87"/>
    </location>
</feature>
<comment type="similarity">
    <text evidence="4">Belongs to the peroxidase family. Ascorbate peroxidase subfamily.</text>
</comment>
<dbReference type="InterPro" id="IPR010255">
    <property type="entry name" value="Haem_peroxidase_sf"/>
</dbReference>
<keyword evidence="13 18" id="KW-1015">Disulfide bond</keyword>
<dbReference type="PRINTS" id="PR00458">
    <property type="entry name" value="PEROXIDASE"/>
</dbReference>
<feature type="disulfide bond" evidence="18">
    <location>
        <begin position="211"/>
        <end position="237"/>
    </location>
</feature>
<dbReference type="InterPro" id="IPR002016">
    <property type="entry name" value="Haem_peroxidase"/>
</dbReference>
<evidence type="ECO:0000256" key="16">
    <source>
        <dbReference type="PIRSR" id="PIRSR600823-2"/>
    </source>
</evidence>
<evidence type="ECO:0000313" key="21">
    <source>
        <dbReference type="EMBL" id="KAK7315292.1"/>
    </source>
</evidence>
<evidence type="ECO:0000256" key="3">
    <source>
        <dbReference type="ARBA" id="ARBA00004613"/>
    </source>
</evidence>
<evidence type="ECO:0000256" key="1">
    <source>
        <dbReference type="ARBA" id="ARBA00000189"/>
    </source>
</evidence>
<dbReference type="AlphaFoldDB" id="A0AAN9KFM3"/>
<evidence type="ECO:0000256" key="9">
    <source>
        <dbReference type="ARBA" id="ARBA00022729"/>
    </source>
</evidence>
<keyword evidence="8 17" id="KW-0479">Metal-binding</keyword>
<evidence type="ECO:0000256" key="12">
    <source>
        <dbReference type="ARBA" id="ARBA00023004"/>
    </source>
</evidence>
<evidence type="ECO:0000256" key="15">
    <source>
        <dbReference type="PIRSR" id="PIRSR600823-1"/>
    </source>
</evidence>